<comment type="pathway">
    <text evidence="3 8">Glycan biosynthesis; glycogen biosynthesis.</text>
</comment>
<dbReference type="PANTHER" id="PTHR45825">
    <property type="entry name" value="GRANULE-BOUND STARCH SYNTHASE 1, CHLOROPLASTIC/AMYLOPLASTIC"/>
    <property type="match status" value="1"/>
</dbReference>
<dbReference type="InterPro" id="IPR011835">
    <property type="entry name" value="GS/SS"/>
</dbReference>
<reference evidence="11 12" key="1">
    <citation type="submission" date="2021-12" db="EMBL/GenBank/DDBJ databases">
        <title>Discovery of the Pendulisporaceae a myxobacterial family with distinct sporulation behavior and unique specialized metabolism.</title>
        <authorList>
            <person name="Garcia R."/>
            <person name="Popoff A."/>
            <person name="Bader C.D."/>
            <person name="Loehr J."/>
            <person name="Walesch S."/>
            <person name="Walt C."/>
            <person name="Boldt J."/>
            <person name="Bunk B."/>
            <person name="Haeckl F.J.F.P.J."/>
            <person name="Gunesch A.P."/>
            <person name="Birkelbach J."/>
            <person name="Nuebel U."/>
            <person name="Pietschmann T."/>
            <person name="Bach T."/>
            <person name="Mueller R."/>
        </authorList>
    </citation>
    <scope>NUCLEOTIDE SEQUENCE [LARGE SCALE GENOMIC DNA]</scope>
    <source>
        <strain evidence="11 12">MSr12523</strain>
    </source>
</reference>
<dbReference type="RefSeq" id="WP_394849085.1">
    <property type="nucleotide sequence ID" value="NZ_CP089982.1"/>
</dbReference>
<dbReference type="EC" id="2.4.1.21" evidence="8"/>
<dbReference type="CDD" id="cd03791">
    <property type="entry name" value="GT5_Glycogen_synthase_DULL1-like"/>
    <property type="match status" value="1"/>
</dbReference>
<dbReference type="Pfam" id="PF08323">
    <property type="entry name" value="Glyco_transf_5"/>
    <property type="match status" value="1"/>
</dbReference>
<evidence type="ECO:0000256" key="2">
    <source>
        <dbReference type="ARBA" id="ARBA00002764"/>
    </source>
</evidence>
<feature type="domain" description="Starch synthase catalytic" evidence="10">
    <location>
        <begin position="3"/>
        <end position="240"/>
    </location>
</feature>
<dbReference type="PANTHER" id="PTHR45825:SF11">
    <property type="entry name" value="ALPHA AMYLASE DOMAIN-CONTAINING PROTEIN"/>
    <property type="match status" value="1"/>
</dbReference>
<gene>
    <name evidence="8 11" type="primary">glgA</name>
    <name evidence="11" type="ORF">LZC95_16745</name>
</gene>
<evidence type="ECO:0000313" key="12">
    <source>
        <dbReference type="Proteomes" id="UP001379533"/>
    </source>
</evidence>
<evidence type="ECO:0000256" key="4">
    <source>
        <dbReference type="ARBA" id="ARBA00010281"/>
    </source>
</evidence>
<dbReference type="NCBIfam" id="TIGR02095">
    <property type="entry name" value="glgA"/>
    <property type="match status" value="1"/>
</dbReference>
<comment type="function">
    <text evidence="2 8">Synthesizes alpha-1,4-glucan chains using ADP-glucose.</text>
</comment>
<evidence type="ECO:0000313" key="11">
    <source>
        <dbReference type="EMBL" id="WXA98474.1"/>
    </source>
</evidence>
<dbReference type="GO" id="GO:0009011">
    <property type="term" value="F:alpha-1,4-glucan glucosyltransferase (ADP-glucose donor) activity"/>
    <property type="evidence" value="ECO:0007669"/>
    <property type="project" value="UniProtKB-EC"/>
</dbReference>
<keyword evidence="6 8" id="KW-0808">Transferase</keyword>
<proteinExistence type="inferred from homology"/>
<accession>A0ABZ2KIT6</accession>
<dbReference type="EMBL" id="CP089982">
    <property type="protein sequence ID" value="WXA98474.1"/>
    <property type="molecule type" value="Genomic_DNA"/>
</dbReference>
<dbReference type="InterPro" id="IPR013534">
    <property type="entry name" value="Starch_synth_cat_dom"/>
</dbReference>
<name>A0ABZ2KIT6_9BACT</name>
<comment type="similarity">
    <text evidence="4 8">Belongs to the glycosyltransferase 1 family. Bacterial/plant glycogen synthase subfamily.</text>
</comment>
<keyword evidence="12" id="KW-1185">Reference proteome</keyword>
<protein>
    <recommendedName>
        <fullName evidence="8">Glycogen synthase</fullName>
        <ecNumber evidence="8">2.4.1.21</ecNumber>
    </recommendedName>
    <alternativeName>
        <fullName evidence="8">Starch [bacterial glycogen] synthase</fullName>
    </alternativeName>
</protein>
<organism evidence="11 12">
    <name type="scientific">Pendulispora brunnea</name>
    <dbReference type="NCBI Taxonomy" id="2905690"/>
    <lineage>
        <taxon>Bacteria</taxon>
        <taxon>Pseudomonadati</taxon>
        <taxon>Myxococcota</taxon>
        <taxon>Myxococcia</taxon>
        <taxon>Myxococcales</taxon>
        <taxon>Sorangiineae</taxon>
        <taxon>Pendulisporaceae</taxon>
        <taxon>Pendulispora</taxon>
    </lineage>
</organism>
<dbReference type="Gene3D" id="3.40.50.2000">
    <property type="entry name" value="Glycogen Phosphorylase B"/>
    <property type="match status" value="2"/>
</dbReference>
<feature type="binding site" evidence="8">
    <location>
        <position position="15"/>
    </location>
    <ligand>
        <name>ADP-alpha-D-glucose</name>
        <dbReference type="ChEBI" id="CHEBI:57498"/>
    </ligand>
</feature>
<evidence type="ECO:0000256" key="5">
    <source>
        <dbReference type="ARBA" id="ARBA00022676"/>
    </source>
</evidence>
<keyword evidence="5 8" id="KW-0328">Glycosyltransferase</keyword>
<dbReference type="Proteomes" id="UP001379533">
    <property type="component" value="Chromosome"/>
</dbReference>
<sequence>MEILFLSTELAPFVKVGGLADVVAALPKALRALGHRVTIVLPRFPAFEQGLMFARRLTPLTFSLGDRTFEVTVFDGRLPSQIDLVLIDVPGLYDRPGVYGERGEDYADNALRFAVLSRAAAEIAAQRARSGAPFDIVHAHDWPTGLVSAYLPELLPEGAKTRSVFTIHNVAHQGVFPKETVPQLGFDWGRFTVDGLEFYGKTNLLKQAILSADVVTTVSATYAQELVTEGQGYQLEGVIRSRAPITGIVNGVDYAVWNPATDTAIAARYDAEDASNRARCRGALLHELGFPVDTTGGIVAFVGRLVAQKGVDLLLEAIPRLLRGTESVVVIAGDGDEATVARITQQAERSHGRVVFARAASEPLVHRIFAGADIVAVPSRYEPCGLVQLYAQRYGAVPVVRATGGLVDTVVDCDAALETGTGFVFEEPTGEALLNAIERALAARESEEWPRLVRRIMRLDRGWERPARRYEQVYRSLSPAGAAGAT</sequence>
<evidence type="ECO:0000259" key="10">
    <source>
        <dbReference type="Pfam" id="PF08323"/>
    </source>
</evidence>
<evidence type="ECO:0000259" key="9">
    <source>
        <dbReference type="Pfam" id="PF00534"/>
    </source>
</evidence>
<evidence type="ECO:0000256" key="1">
    <source>
        <dbReference type="ARBA" id="ARBA00001478"/>
    </source>
</evidence>
<evidence type="ECO:0000256" key="3">
    <source>
        <dbReference type="ARBA" id="ARBA00004964"/>
    </source>
</evidence>
<comment type="catalytic activity">
    <reaction evidence="1 8">
        <text>[(1-&gt;4)-alpha-D-glucosyl](n) + ADP-alpha-D-glucose = [(1-&gt;4)-alpha-D-glucosyl](n+1) + ADP + H(+)</text>
        <dbReference type="Rhea" id="RHEA:18189"/>
        <dbReference type="Rhea" id="RHEA-COMP:9584"/>
        <dbReference type="Rhea" id="RHEA-COMP:9587"/>
        <dbReference type="ChEBI" id="CHEBI:15378"/>
        <dbReference type="ChEBI" id="CHEBI:15444"/>
        <dbReference type="ChEBI" id="CHEBI:57498"/>
        <dbReference type="ChEBI" id="CHEBI:456216"/>
        <dbReference type="EC" id="2.4.1.21"/>
    </reaction>
</comment>
<dbReference type="Pfam" id="PF00534">
    <property type="entry name" value="Glycos_transf_1"/>
    <property type="match status" value="1"/>
</dbReference>
<evidence type="ECO:0000256" key="8">
    <source>
        <dbReference type="HAMAP-Rule" id="MF_00484"/>
    </source>
</evidence>
<keyword evidence="7 8" id="KW-0320">Glycogen biosynthesis</keyword>
<evidence type="ECO:0000256" key="7">
    <source>
        <dbReference type="ARBA" id="ARBA00023056"/>
    </source>
</evidence>
<dbReference type="InterPro" id="IPR001296">
    <property type="entry name" value="Glyco_trans_1"/>
</dbReference>
<dbReference type="NCBIfam" id="NF001899">
    <property type="entry name" value="PRK00654.1-2"/>
    <property type="match status" value="1"/>
</dbReference>
<dbReference type="HAMAP" id="MF_00484">
    <property type="entry name" value="Glycogen_synth"/>
    <property type="match status" value="1"/>
</dbReference>
<feature type="domain" description="Glycosyl transferase family 1" evidence="9">
    <location>
        <begin position="294"/>
        <end position="447"/>
    </location>
</feature>
<dbReference type="SUPFAM" id="SSF53756">
    <property type="entry name" value="UDP-Glycosyltransferase/glycogen phosphorylase"/>
    <property type="match status" value="1"/>
</dbReference>
<evidence type="ECO:0000256" key="6">
    <source>
        <dbReference type="ARBA" id="ARBA00022679"/>
    </source>
</evidence>